<dbReference type="PANTHER" id="PTHR11069">
    <property type="entry name" value="GLUCOSYLCERAMIDASE"/>
    <property type="match status" value="1"/>
</dbReference>
<evidence type="ECO:0000256" key="3">
    <source>
        <dbReference type="ARBA" id="ARBA00022801"/>
    </source>
</evidence>
<comment type="similarity">
    <text evidence="1 4">Belongs to the glycosyl hydrolase 30 family.</text>
</comment>
<feature type="compositionally biased region" description="Pro residues" evidence="5">
    <location>
        <begin position="502"/>
        <end position="526"/>
    </location>
</feature>
<dbReference type="InterPro" id="IPR008965">
    <property type="entry name" value="CBM2/CBM3_carb-bd_dom_sf"/>
</dbReference>
<name>A0A328VPY8_9CHLR</name>
<dbReference type="Gene3D" id="3.20.20.80">
    <property type="entry name" value="Glycosidases"/>
    <property type="match status" value="1"/>
</dbReference>
<dbReference type="EMBL" id="MCIF01000002">
    <property type="protein sequence ID" value="RAQ97800.1"/>
    <property type="molecule type" value="Genomic_DNA"/>
</dbReference>
<evidence type="ECO:0000256" key="4">
    <source>
        <dbReference type="RuleBase" id="RU361188"/>
    </source>
</evidence>
<dbReference type="InterPro" id="IPR001919">
    <property type="entry name" value="CBD2"/>
</dbReference>
<feature type="region of interest" description="Disordered" evidence="5">
    <location>
        <begin position="480"/>
        <end position="527"/>
    </location>
</feature>
<evidence type="ECO:0000256" key="1">
    <source>
        <dbReference type="ARBA" id="ARBA00005382"/>
    </source>
</evidence>
<dbReference type="GO" id="GO:0016020">
    <property type="term" value="C:membrane"/>
    <property type="evidence" value="ECO:0007669"/>
    <property type="project" value="GOC"/>
</dbReference>
<dbReference type="InterPro" id="IPR033453">
    <property type="entry name" value="Glyco_hydro_30_TIM-barrel"/>
</dbReference>
<accession>A0A328VPY8</accession>
<dbReference type="InterPro" id="IPR013780">
    <property type="entry name" value="Glyco_hydro_b"/>
</dbReference>
<feature type="signal peptide" evidence="6">
    <location>
        <begin position="1"/>
        <end position="38"/>
    </location>
</feature>
<dbReference type="SUPFAM" id="SSF49384">
    <property type="entry name" value="Carbohydrate-binding domain"/>
    <property type="match status" value="1"/>
</dbReference>
<keyword evidence="3 4" id="KW-0378">Hydrolase</keyword>
<evidence type="ECO:0000313" key="9">
    <source>
        <dbReference type="Proteomes" id="UP000248706"/>
    </source>
</evidence>
<dbReference type="Proteomes" id="UP000248706">
    <property type="component" value="Unassembled WGS sequence"/>
</dbReference>
<dbReference type="Pfam" id="PF02055">
    <property type="entry name" value="Glyco_hydro_30"/>
    <property type="match status" value="1"/>
</dbReference>
<dbReference type="GO" id="GO:0004348">
    <property type="term" value="F:glucosylceramidase activity"/>
    <property type="evidence" value="ECO:0007669"/>
    <property type="project" value="InterPro"/>
</dbReference>
<proteinExistence type="inferred from homology"/>
<keyword evidence="9" id="KW-1185">Reference proteome</keyword>
<dbReference type="Gene3D" id="2.60.40.290">
    <property type="match status" value="1"/>
</dbReference>
<dbReference type="SUPFAM" id="SSF51445">
    <property type="entry name" value="(Trans)glycosidases"/>
    <property type="match status" value="1"/>
</dbReference>
<dbReference type="Gene3D" id="2.60.40.1180">
    <property type="entry name" value="Golgi alpha-mannosidase II"/>
    <property type="match status" value="1"/>
</dbReference>
<dbReference type="OrthoDB" id="9760550at2"/>
<evidence type="ECO:0000313" key="8">
    <source>
        <dbReference type="EMBL" id="RAQ97800.1"/>
    </source>
</evidence>
<evidence type="ECO:0000256" key="5">
    <source>
        <dbReference type="SAM" id="MobiDB-lite"/>
    </source>
</evidence>
<sequence length="638" mass="66851">MSFKQPAGRAGMILISALLLAALAASVILSFSPHTAYAASTISVNGATRYQTIDGFGFSGAFGPAQELEQSSSSMQRQILDLLFSTTSGAGFSILRNLLPSDQAHTIEPNSPGSPNATPTYVWDHDSWGQVWLSKQAQSYGVTQFYGDAWSAPGFMKTNGNEANGGALCGSPGASCSSGDWRQAYANYLLQYYRDYLSDGIRLTQIGAFNEPNLSTYYSSMVMNPTQTADFVAILGPTLRAAGVTAQVVCCDGEGWDSAQSYANGILANPTANSYLDLFSSHGYTAPPTTPITGLGSRHVWQSEWAKFDAADYSWDDGGDGSGFYWAQQIYTGLTAANLNAFFYWWGVNFNASDNGYLINVVNGTVTPAKRLWSFANYSRFVRPSATRIGATSSDSTLEVTAFLNSNGTLAIVVLNTSYSPVPVTLSLQGLALPTNASAVPYVTDASHNTEAQAPLTVQNNSFSATIAARQLVTYVISGTGGGTGSPTPSPSPSPTAGASPTPSPTAVPTPTAVPAPTPSPTPAPTPVTGASCTVHYVVNSQWPGGFSALIQLTNTGTTPINGWQLQFTFPNGQTITQGWNGSFSQSGSTVTVTNLSYNASIPAGTTLGASPGFNGTWNGSNNPPTGFRLNGVTCTTT</sequence>
<dbReference type="Pfam" id="PF17189">
    <property type="entry name" value="Glyco_hydro_30C"/>
    <property type="match status" value="1"/>
</dbReference>
<evidence type="ECO:0000256" key="2">
    <source>
        <dbReference type="ARBA" id="ARBA00022729"/>
    </source>
</evidence>
<dbReference type="PROSITE" id="PS51173">
    <property type="entry name" value="CBM2"/>
    <property type="match status" value="1"/>
</dbReference>
<dbReference type="InterPro" id="IPR017853">
    <property type="entry name" value="GH"/>
</dbReference>
<dbReference type="PANTHER" id="PTHR11069:SF23">
    <property type="entry name" value="LYSOSOMAL ACID GLUCOSYLCERAMIDASE"/>
    <property type="match status" value="1"/>
</dbReference>
<comment type="caution">
    <text evidence="8">The sequence shown here is derived from an EMBL/GenBank/DDBJ whole genome shotgun (WGS) entry which is preliminary data.</text>
</comment>
<reference evidence="8 9" key="1">
    <citation type="submission" date="2016-08" db="EMBL/GenBank/DDBJ databases">
        <title>Analysis of Carbohydrate Active Enzymes in Thermogemmatispora T81 Reveals Carbohydrate Degradation Ability.</title>
        <authorList>
            <person name="Tomazini A."/>
            <person name="Lal S."/>
            <person name="Stott M."/>
            <person name="Henrissat B."/>
            <person name="Polikarpov I."/>
            <person name="Sparling R."/>
            <person name="Levin D.B."/>
        </authorList>
    </citation>
    <scope>NUCLEOTIDE SEQUENCE [LARGE SCALE GENOMIC DNA]</scope>
    <source>
        <strain evidence="8 9">T81</strain>
    </source>
</reference>
<dbReference type="GO" id="GO:0030247">
    <property type="term" value="F:polysaccharide binding"/>
    <property type="evidence" value="ECO:0007669"/>
    <property type="project" value="UniProtKB-UniRule"/>
</dbReference>
<organism evidence="8 9">
    <name type="scientific">Thermogemmatispora tikiterensis</name>
    <dbReference type="NCBI Taxonomy" id="1825093"/>
    <lineage>
        <taxon>Bacteria</taxon>
        <taxon>Bacillati</taxon>
        <taxon>Chloroflexota</taxon>
        <taxon>Ktedonobacteria</taxon>
        <taxon>Thermogemmatisporales</taxon>
        <taxon>Thermogemmatisporaceae</taxon>
        <taxon>Thermogemmatispora</taxon>
    </lineage>
</organism>
<dbReference type="Pfam" id="PF00553">
    <property type="entry name" value="CBM_2"/>
    <property type="match status" value="1"/>
</dbReference>
<keyword evidence="4" id="KW-0326">Glycosidase</keyword>
<keyword evidence="2 6" id="KW-0732">Signal</keyword>
<dbReference type="SMART" id="SM00637">
    <property type="entry name" value="CBD_II"/>
    <property type="match status" value="1"/>
</dbReference>
<dbReference type="InterPro" id="IPR012291">
    <property type="entry name" value="CBM2_carb-bd_dom_sf"/>
</dbReference>
<dbReference type="InterPro" id="IPR001139">
    <property type="entry name" value="Glyco_hydro_30"/>
</dbReference>
<dbReference type="InterPro" id="IPR033452">
    <property type="entry name" value="GH30_C"/>
</dbReference>
<protein>
    <recommendedName>
        <fullName evidence="7">CBM2 domain-containing protein</fullName>
    </recommendedName>
</protein>
<gene>
    <name evidence="8" type="ORF">A4R35_19830</name>
</gene>
<dbReference type="SUPFAM" id="SSF51011">
    <property type="entry name" value="Glycosyl hydrolase domain"/>
    <property type="match status" value="1"/>
</dbReference>
<feature type="chain" id="PRO_5016396946" description="CBM2 domain-containing protein" evidence="6">
    <location>
        <begin position="39"/>
        <end position="638"/>
    </location>
</feature>
<dbReference type="RefSeq" id="WP_112432510.1">
    <property type="nucleotide sequence ID" value="NZ_MCIF01000002.1"/>
</dbReference>
<dbReference type="AlphaFoldDB" id="A0A328VPY8"/>
<dbReference type="GO" id="GO:0005975">
    <property type="term" value="P:carbohydrate metabolic process"/>
    <property type="evidence" value="ECO:0007669"/>
    <property type="project" value="InterPro"/>
</dbReference>
<dbReference type="GO" id="GO:0006680">
    <property type="term" value="P:glucosylceramide catabolic process"/>
    <property type="evidence" value="ECO:0007669"/>
    <property type="project" value="TreeGrafter"/>
</dbReference>
<evidence type="ECO:0000259" key="7">
    <source>
        <dbReference type="PROSITE" id="PS51173"/>
    </source>
</evidence>
<feature type="domain" description="CBM2" evidence="7">
    <location>
        <begin position="526"/>
        <end position="638"/>
    </location>
</feature>
<evidence type="ECO:0000256" key="6">
    <source>
        <dbReference type="SAM" id="SignalP"/>
    </source>
</evidence>